<dbReference type="Pfam" id="PF01966">
    <property type="entry name" value="HD"/>
    <property type="match status" value="1"/>
</dbReference>
<dbReference type="GO" id="GO:0016787">
    <property type="term" value="F:hydrolase activity"/>
    <property type="evidence" value="ECO:0007669"/>
    <property type="project" value="UniProtKB-KW"/>
</dbReference>
<dbReference type="PANTHER" id="PTHR37294">
    <property type="entry name" value="3'-5' EXORIBONUCLEASE YHAM"/>
    <property type="match status" value="1"/>
</dbReference>
<dbReference type="PROSITE" id="PS51831">
    <property type="entry name" value="HD"/>
    <property type="match status" value="1"/>
</dbReference>
<dbReference type="InterPro" id="IPR003607">
    <property type="entry name" value="HD/PDEase_dom"/>
</dbReference>
<dbReference type="NCBIfam" id="TIGR00277">
    <property type="entry name" value="HDIG"/>
    <property type="match status" value="1"/>
</dbReference>
<evidence type="ECO:0000313" key="4">
    <source>
        <dbReference type="Proteomes" id="UP000190814"/>
    </source>
</evidence>
<dbReference type="InterPro" id="IPR006674">
    <property type="entry name" value="HD_domain"/>
</dbReference>
<evidence type="ECO:0000256" key="1">
    <source>
        <dbReference type="ARBA" id="ARBA00022801"/>
    </source>
</evidence>
<gene>
    <name evidence="3" type="ORF">SAMN02745111_01438</name>
</gene>
<sequence length="312" mass="35176">MRYIGTLKEGDRVNDVYLCKQRNAAVTKNGKEYENVIFQDKTGTIDAKIWDPGSEGIEDCDNLDYVLVVGDVTSFNGQLQLNVKRLRKVEEDEYDKADYFPVSERDPEEMKNELRSFIASVKNEYLSELLNKIFTENTIDACSKHSAAKSVHHAFIGGLLEHTLSVTKLCEYYTKQYPILNYDLLISAAMLHDIGKLKEIDSFPANDYTDEGQLLGHIVMGAQIVGKIADSIPDFPKNIKNELMHCILAHHGELEYGSPKKPALIEAVALNFADNTDAKLETMKELFAATDDKGWLGFNRLLDSNIRKTSEI</sequence>
<proteinExistence type="predicted"/>
<dbReference type="Gene3D" id="1.10.3210.10">
    <property type="entry name" value="Hypothetical protein af1432"/>
    <property type="match status" value="1"/>
</dbReference>
<dbReference type="RefSeq" id="WP_078766312.1">
    <property type="nucleotide sequence ID" value="NZ_FUXZ01000008.1"/>
</dbReference>
<dbReference type="CDD" id="cd04492">
    <property type="entry name" value="YhaM_OBF_like"/>
    <property type="match status" value="1"/>
</dbReference>
<evidence type="ECO:0000313" key="3">
    <source>
        <dbReference type="EMBL" id="SKA67323.1"/>
    </source>
</evidence>
<dbReference type="AlphaFoldDB" id="A0A1T4VQR1"/>
<reference evidence="3 4" key="1">
    <citation type="submission" date="2017-02" db="EMBL/GenBank/DDBJ databases">
        <authorList>
            <person name="Peterson S.W."/>
        </authorList>
    </citation>
    <scope>NUCLEOTIDE SEQUENCE [LARGE SCALE GENOMIC DNA]</scope>
    <source>
        <strain evidence="3 4">ATCC 35992</strain>
    </source>
</reference>
<dbReference type="OrthoDB" id="9778453at2"/>
<dbReference type="SMART" id="SM00471">
    <property type="entry name" value="HDc"/>
    <property type="match status" value="1"/>
</dbReference>
<protein>
    <submittedName>
        <fullName evidence="3">3'-5' exoribonuclease</fullName>
    </submittedName>
</protein>
<dbReference type="InterPro" id="IPR012340">
    <property type="entry name" value="NA-bd_OB-fold"/>
</dbReference>
<dbReference type="SUPFAM" id="SSF109604">
    <property type="entry name" value="HD-domain/PDEase-like"/>
    <property type="match status" value="1"/>
</dbReference>
<keyword evidence="1" id="KW-0378">Hydrolase</keyword>
<organism evidence="3 4">
    <name type="scientific">Eubacterium uniforme</name>
    <dbReference type="NCBI Taxonomy" id="39495"/>
    <lineage>
        <taxon>Bacteria</taxon>
        <taxon>Bacillati</taxon>
        <taxon>Bacillota</taxon>
        <taxon>Clostridia</taxon>
        <taxon>Eubacteriales</taxon>
        <taxon>Eubacteriaceae</taxon>
        <taxon>Eubacterium</taxon>
    </lineage>
</organism>
<dbReference type="Gene3D" id="2.40.50.140">
    <property type="entry name" value="Nucleic acid-binding proteins"/>
    <property type="match status" value="1"/>
</dbReference>
<name>A0A1T4VQR1_9FIRM</name>
<accession>A0A1T4VQR1</accession>
<feature type="domain" description="HD" evidence="2">
    <location>
        <begin position="159"/>
        <end position="279"/>
    </location>
</feature>
<dbReference type="PANTHER" id="PTHR37294:SF1">
    <property type="entry name" value="3'-5' EXORIBONUCLEASE YHAM"/>
    <property type="match status" value="1"/>
</dbReference>
<dbReference type="GO" id="GO:0031125">
    <property type="term" value="P:rRNA 3'-end processing"/>
    <property type="evidence" value="ECO:0007669"/>
    <property type="project" value="TreeGrafter"/>
</dbReference>
<dbReference type="InterPro" id="IPR006675">
    <property type="entry name" value="HDIG_dom"/>
</dbReference>
<keyword evidence="4" id="KW-1185">Reference proteome</keyword>
<evidence type="ECO:0000259" key="2">
    <source>
        <dbReference type="PROSITE" id="PS51831"/>
    </source>
</evidence>
<dbReference type="SUPFAM" id="SSF50249">
    <property type="entry name" value="Nucleic acid-binding proteins"/>
    <property type="match status" value="1"/>
</dbReference>
<dbReference type="CDD" id="cd00077">
    <property type="entry name" value="HDc"/>
    <property type="match status" value="1"/>
</dbReference>
<dbReference type="Proteomes" id="UP000190814">
    <property type="component" value="Unassembled WGS sequence"/>
</dbReference>
<dbReference type="EMBL" id="FUXZ01000008">
    <property type="protein sequence ID" value="SKA67323.1"/>
    <property type="molecule type" value="Genomic_DNA"/>
</dbReference>
<dbReference type="InterPro" id="IPR050798">
    <property type="entry name" value="YhaM_exoribonuc/phosphodiest"/>
</dbReference>
<dbReference type="STRING" id="39495.SAMN02745111_01438"/>